<keyword evidence="1 3" id="KW-0238">DNA-binding</keyword>
<comment type="similarity">
    <text evidence="3">Belongs to the prokaryotic Ku family.</text>
</comment>
<dbReference type="HAMAP" id="MF_01875">
    <property type="entry name" value="Prokaryotic_Ku"/>
    <property type="match status" value="1"/>
</dbReference>
<feature type="compositionally biased region" description="Basic and acidic residues" evidence="4">
    <location>
        <begin position="232"/>
        <end position="247"/>
    </location>
</feature>
<evidence type="ECO:0000256" key="2">
    <source>
        <dbReference type="ARBA" id="ARBA00023172"/>
    </source>
</evidence>
<dbReference type="CDD" id="cd00789">
    <property type="entry name" value="KU_like"/>
    <property type="match status" value="1"/>
</dbReference>
<sequence length="404" mass="42841">MRAIWSGEIAFGLVNVPVKLYSATRSHDVSFHQVHDEDNGRIRYQRHCEVCGREVEYEDIAKAYDDGDKTVILTDEELDALPAEDNDQIDVVQFVPNDQVDPILLGTSYFLEPVGRSPKSYVLLRRTLEATERTAIVHFTLRSKTRLGVLRRHEDLLVLQTLRWPSDLKQVDFAPSGRTKVTDKELTMSAALVEQFSGDLEPDQYSDEYQEQLRTLIDEKLEQGDSVDTEETFGKERAEQDKKKSEGSEGEGSGKVLSLMDALERSLSKRRGAGGSNADEGTGAAEDDGSDAAGDEDESAGSAKSTSGSGGKKSSGSSGSGKGGAKKGGSKGGKKSSSSKSRSSTSGSGGTKKSSSSKSSSSKSSSSESSASSSSKSGGAKKSGGKSGGGKKSASSSSRTKKAS</sequence>
<feature type="compositionally biased region" description="Gly residues" evidence="4">
    <location>
        <begin position="381"/>
        <end position="391"/>
    </location>
</feature>
<evidence type="ECO:0000256" key="4">
    <source>
        <dbReference type="SAM" id="MobiDB-lite"/>
    </source>
</evidence>
<evidence type="ECO:0000313" key="6">
    <source>
        <dbReference type="EMBL" id="MBE9405179.1"/>
    </source>
</evidence>
<gene>
    <name evidence="3" type="primary">ku</name>
    <name evidence="6" type="ORF">IOE58_13695</name>
</gene>
<keyword evidence="3" id="KW-0234">DNA repair</keyword>
<dbReference type="Pfam" id="PF02735">
    <property type="entry name" value="Ku"/>
    <property type="match status" value="1"/>
</dbReference>
<dbReference type="RefSeq" id="WP_193866910.1">
    <property type="nucleotide sequence ID" value="NZ_JADEYR010000023.1"/>
</dbReference>
<dbReference type="InterPro" id="IPR016194">
    <property type="entry name" value="SPOC-like_C_dom_sf"/>
</dbReference>
<keyword evidence="7" id="KW-1185">Reference proteome</keyword>
<feature type="compositionally biased region" description="Gly residues" evidence="4">
    <location>
        <begin position="308"/>
        <end position="323"/>
    </location>
</feature>
<dbReference type="SMART" id="SM00559">
    <property type="entry name" value="Ku78"/>
    <property type="match status" value="1"/>
</dbReference>
<dbReference type="PANTHER" id="PTHR41251:SF1">
    <property type="entry name" value="NON-HOMOLOGOUS END JOINING PROTEIN KU"/>
    <property type="match status" value="1"/>
</dbReference>
<feature type="domain" description="Ku" evidence="5">
    <location>
        <begin position="52"/>
        <end position="179"/>
    </location>
</feature>
<comment type="caution">
    <text evidence="6">The sequence shown here is derived from an EMBL/GenBank/DDBJ whole genome shotgun (WGS) entry which is preliminary data.</text>
</comment>
<evidence type="ECO:0000313" key="7">
    <source>
        <dbReference type="Proteomes" id="UP000644727"/>
    </source>
</evidence>
<keyword evidence="3" id="KW-0227">DNA damage</keyword>
<evidence type="ECO:0000256" key="1">
    <source>
        <dbReference type="ARBA" id="ARBA00023125"/>
    </source>
</evidence>
<feature type="compositionally biased region" description="Acidic residues" evidence="4">
    <location>
        <begin position="285"/>
        <end position="299"/>
    </location>
</feature>
<dbReference type="PANTHER" id="PTHR41251">
    <property type="entry name" value="NON-HOMOLOGOUS END JOINING PROTEIN KU"/>
    <property type="match status" value="1"/>
</dbReference>
<dbReference type="SUPFAM" id="SSF100939">
    <property type="entry name" value="SPOC domain-like"/>
    <property type="match status" value="1"/>
</dbReference>
<evidence type="ECO:0000259" key="5">
    <source>
        <dbReference type="SMART" id="SM00559"/>
    </source>
</evidence>
<dbReference type="InterPro" id="IPR009187">
    <property type="entry name" value="Prok_Ku"/>
</dbReference>
<name>A0ABR9W430_9MICO</name>
<reference evidence="6 7" key="1">
    <citation type="submission" date="2020-10" db="EMBL/GenBank/DDBJ databases">
        <title>Draft genome and description of Brachybacterium epidermidis sp nov.</title>
        <authorList>
            <person name="Boxberger M."/>
            <person name="La Scola B."/>
        </authorList>
    </citation>
    <scope>NUCLEOTIDE SEQUENCE [LARGE SCALE GENOMIC DNA]</scope>
    <source>
        <strain evidence="6 7">Marseille-Q2903</strain>
    </source>
</reference>
<feature type="compositionally biased region" description="Low complexity" evidence="4">
    <location>
        <begin position="335"/>
        <end position="380"/>
    </location>
</feature>
<evidence type="ECO:0000256" key="3">
    <source>
        <dbReference type="HAMAP-Rule" id="MF_01875"/>
    </source>
</evidence>
<dbReference type="NCBIfam" id="TIGR02772">
    <property type="entry name" value="Ku_bact"/>
    <property type="match status" value="1"/>
</dbReference>
<dbReference type="Proteomes" id="UP000644727">
    <property type="component" value="Unassembled WGS sequence"/>
</dbReference>
<feature type="compositionally biased region" description="Basic residues" evidence="4">
    <location>
        <begin position="324"/>
        <end position="334"/>
    </location>
</feature>
<protein>
    <recommendedName>
        <fullName evidence="3">Non-homologous end joining protein Ku</fullName>
    </recommendedName>
</protein>
<accession>A0ABR9W430</accession>
<dbReference type="InterPro" id="IPR006164">
    <property type="entry name" value="DNA_bd_Ku70/Ku80"/>
</dbReference>
<proteinExistence type="inferred from homology"/>
<comment type="function">
    <text evidence="3">With LigD forms a non-homologous end joining (NHEJ) DNA repair enzyme, which repairs dsDNA breaks with reduced fidelity. Binds linear dsDNA with 5'- and 3'- overhangs but not closed circular dsDNA nor ssDNA. Recruits and stimulates the ligase activity of LigD.</text>
</comment>
<organism evidence="6 7">
    <name type="scientific">Brachybacterium epidermidis</name>
    <dbReference type="NCBI Taxonomy" id="2781983"/>
    <lineage>
        <taxon>Bacteria</taxon>
        <taxon>Bacillati</taxon>
        <taxon>Actinomycetota</taxon>
        <taxon>Actinomycetes</taxon>
        <taxon>Micrococcales</taxon>
        <taxon>Dermabacteraceae</taxon>
        <taxon>Brachybacterium</taxon>
    </lineage>
</organism>
<comment type="subunit">
    <text evidence="3">Homodimer. Interacts with LigD.</text>
</comment>
<dbReference type="EMBL" id="JADEYR010000023">
    <property type="protein sequence ID" value="MBE9405179.1"/>
    <property type="molecule type" value="Genomic_DNA"/>
</dbReference>
<keyword evidence="2 3" id="KW-0233">DNA recombination</keyword>
<dbReference type="Gene3D" id="2.40.290.10">
    <property type="match status" value="1"/>
</dbReference>
<feature type="region of interest" description="Disordered" evidence="4">
    <location>
        <begin position="220"/>
        <end position="404"/>
    </location>
</feature>